<dbReference type="EMBL" id="UINC01019328">
    <property type="protein sequence ID" value="SVA81806.1"/>
    <property type="molecule type" value="Genomic_DNA"/>
</dbReference>
<evidence type="ECO:0000256" key="3">
    <source>
        <dbReference type="ARBA" id="ARBA00022475"/>
    </source>
</evidence>
<dbReference type="InterPro" id="IPR050291">
    <property type="entry name" value="CDF_Transporter"/>
</dbReference>
<dbReference type="PANTHER" id="PTHR43840:SF41">
    <property type="entry name" value="CATION-EFFLUX PUMP FIEF"/>
    <property type="match status" value="1"/>
</dbReference>
<dbReference type="SUPFAM" id="SSF160240">
    <property type="entry name" value="Cation efflux protein cytoplasmic domain-like"/>
    <property type="match status" value="1"/>
</dbReference>
<feature type="domain" description="Cation efflux protein cytoplasmic" evidence="9">
    <location>
        <begin position="215"/>
        <end position="289"/>
    </location>
</feature>
<evidence type="ECO:0000256" key="2">
    <source>
        <dbReference type="ARBA" id="ARBA00022448"/>
    </source>
</evidence>
<dbReference type="Gene3D" id="1.20.1510.10">
    <property type="entry name" value="Cation efflux protein transmembrane domain"/>
    <property type="match status" value="1"/>
</dbReference>
<protein>
    <submittedName>
        <fullName evidence="10">Uncharacterized protein</fullName>
    </submittedName>
</protein>
<evidence type="ECO:0000256" key="6">
    <source>
        <dbReference type="ARBA" id="ARBA00023136"/>
    </source>
</evidence>
<evidence type="ECO:0000256" key="5">
    <source>
        <dbReference type="ARBA" id="ARBA00022989"/>
    </source>
</evidence>
<dbReference type="GO" id="GO:0015086">
    <property type="term" value="F:cadmium ion transmembrane transporter activity"/>
    <property type="evidence" value="ECO:0007669"/>
    <property type="project" value="TreeGrafter"/>
</dbReference>
<accession>A0A381YXK9</accession>
<name>A0A381YXK9_9ZZZZ</name>
<reference evidence="10" key="1">
    <citation type="submission" date="2018-05" db="EMBL/GenBank/DDBJ databases">
        <authorList>
            <person name="Lanie J.A."/>
            <person name="Ng W.-L."/>
            <person name="Kazmierczak K.M."/>
            <person name="Andrzejewski T.M."/>
            <person name="Davidsen T.M."/>
            <person name="Wayne K.J."/>
            <person name="Tettelin H."/>
            <person name="Glass J.I."/>
            <person name="Rusch D."/>
            <person name="Podicherti R."/>
            <person name="Tsui H.-C.T."/>
            <person name="Winkler M.E."/>
        </authorList>
    </citation>
    <scope>NUCLEOTIDE SEQUENCE</scope>
</reference>
<dbReference type="PANTHER" id="PTHR43840">
    <property type="entry name" value="MITOCHONDRIAL METAL TRANSPORTER 1-RELATED"/>
    <property type="match status" value="1"/>
</dbReference>
<proteinExistence type="predicted"/>
<evidence type="ECO:0000259" key="9">
    <source>
        <dbReference type="Pfam" id="PF16916"/>
    </source>
</evidence>
<feature type="transmembrane region" description="Helical" evidence="7">
    <location>
        <begin position="83"/>
        <end position="104"/>
    </location>
</feature>
<feature type="transmembrane region" description="Helical" evidence="7">
    <location>
        <begin position="156"/>
        <end position="175"/>
    </location>
</feature>
<dbReference type="Gene3D" id="3.30.70.1350">
    <property type="entry name" value="Cation efflux protein, cytoplasmic domain"/>
    <property type="match status" value="1"/>
</dbReference>
<keyword evidence="4 7" id="KW-0812">Transmembrane</keyword>
<dbReference type="Pfam" id="PF01545">
    <property type="entry name" value="Cation_efflux"/>
    <property type="match status" value="1"/>
</dbReference>
<evidence type="ECO:0000256" key="1">
    <source>
        <dbReference type="ARBA" id="ARBA00004651"/>
    </source>
</evidence>
<dbReference type="InterPro" id="IPR036837">
    <property type="entry name" value="Cation_efflux_CTD_sf"/>
</dbReference>
<dbReference type="SUPFAM" id="SSF161111">
    <property type="entry name" value="Cation efflux protein transmembrane domain-like"/>
    <property type="match status" value="1"/>
</dbReference>
<keyword evidence="6 7" id="KW-0472">Membrane</keyword>
<dbReference type="Pfam" id="PF16916">
    <property type="entry name" value="ZT_dimer"/>
    <property type="match status" value="1"/>
</dbReference>
<dbReference type="GO" id="GO:0015093">
    <property type="term" value="F:ferrous iron transmembrane transporter activity"/>
    <property type="evidence" value="ECO:0007669"/>
    <property type="project" value="TreeGrafter"/>
</dbReference>
<gene>
    <name evidence="10" type="ORF">METZ01_LOCUS134660</name>
</gene>
<dbReference type="NCBIfam" id="TIGR01297">
    <property type="entry name" value="CDF"/>
    <property type="match status" value="1"/>
</dbReference>
<organism evidence="10">
    <name type="scientific">marine metagenome</name>
    <dbReference type="NCBI Taxonomy" id="408172"/>
    <lineage>
        <taxon>unclassified sequences</taxon>
        <taxon>metagenomes</taxon>
        <taxon>ecological metagenomes</taxon>
    </lineage>
</organism>
<feature type="transmembrane region" description="Helical" evidence="7">
    <location>
        <begin position="181"/>
        <end position="201"/>
    </location>
</feature>
<evidence type="ECO:0000259" key="8">
    <source>
        <dbReference type="Pfam" id="PF01545"/>
    </source>
</evidence>
<feature type="domain" description="Cation efflux protein transmembrane" evidence="8">
    <location>
        <begin position="16"/>
        <end position="209"/>
    </location>
</feature>
<dbReference type="InterPro" id="IPR027470">
    <property type="entry name" value="Cation_efflux_CTD"/>
</dbReference>
<sequence>MENQKNTDPLVRSASIASLLVASTLIVLKYYGWVTTTSVSLLGSLADSLIDFLASVFVFIAVSYSLLPADAKHRFGYDKSEGLAAFIQSLLIGISGIYVCFEAIKRLLNPSQINQPSIAIWIILVSIALTLALVMYQKYVVKKSKSIAIESDQYHYLTDTYINLSVLFSIVITGWTRFVFIDALVGLLISGVVLYTSVTLLKKSFKILLDQEIQSDDRDRIKEIALDHPKVLGFHDLRTRDTGRKYIIQFHLELDPNMSLLESHEITDEVTDNVLKLYPDSELIIHTDPLGIDEVRDQFE</sequence>
<dbReference type="FunFam" id="3.30.70.1350:FF:000002">
    <property type="entry name" value="Ferrous-iron efflux pump FieF"/>
    <property type="match status" value="1"/>
</dbReference>
<dbReference type="InterPro" id="IPR027469">
    <property type="entry name" value="Cation_efflux_TMD_sf"/>
</dbReference>
<keyword evidence="5 7" id="KW-1133">Transmembrane helix</keyword>
<evidence type="ECO:0000313" key="10">
    <source>
        <dbReference type="EMBL" id="SVA81806.1"/>
    </source>
</evidence>
<dbReference type="GO" id="GO:0006882">
    <property type="term" value="P:intracellular zinc ion homeostasis"/>
    <property type="evidence" value="ECO:0007669"/>
    <property type="project" value="TreeGrafter"/>
</dbReference>
<dbReference type="InterPro" id="IPR002524">
    <property type="entry name" value="Cation_efflux"/>
</dbReference>
<keyword evidence="3" id="KW-1003">Cell membrane</keyword>
<dbReference type="GO" id="GO:0015341">
    <property type="term" value="F:zinc efflux antiporter activity"/>
    <property type="evidence" value="ECO:0007669"/>
    <property type="project" value="TreeGrafter"/>
</dbReference>
<evidence type="ECO:0000256" key="7">
    <source>
        <dbReference type="SAM" id="Phobius"/>
    </source>
</evidence>
<keyword evidence="2" id="KW-0813">Transport</keyword>
<feature type="transmembrane region" description="Helical" evidence="7">
    <location>
        <begin position="116"/>
        <end position="136"/>
    </location>
</feature>
<evidence type="ECO:0000256" key="4">
    <source>
        <dbReference type="ARBA" id="ARBA00022692"/>
    </source>
</evidence>
<dbReference type="InterPro" id="IPR058533">
    <property type="entry name" value="Cation_efflux_TM"/>
</dbReference>
<feature type="transmembrane region" description="Helical" evidence="7">
    <location>
        <begin position="52"/>
        <end position="71"/>
    </location>
</feature>
<comment type="subcellular location">
    <subcellularLocation>
        <location evidence="1">Cell membrane</location>
        <topology evidence="1">Multi-pass membrane protein</topology>
    </subcellularLocation>
</comment>
<dbReference type="AlphaFoldDB" id="A0A381YXK9"/>
<dbReference type="GO" id="GO:0005886">
    <property type="term" value="C:plasma membrane"/>
    <property type="evidence" value="ECO:0007669"/>
    <property type="project" value="UniProtKB-SubCell"/>
</dbReference>
<feature type="transmembrane region" description="Helical" evidence="7">
    <location>
        <begin position="12"/>
        <end position="32"/>
    </location>
</feature>